<feature type="compositionally biased region" description="Basic residues" evidence="1">
    <location>
        <begin position="327"/>
        <end position="344"/>
    </location>
</feature>
<dbReference type="AlphaFoldDB" id="A0A9D3VU35"/>
<dbReference type="EMBL" id="JAIQCV010000005">
    <property type="protein sequence ID" value="KAH1096519.1"/>
    <property type="molecule type" value="Genomic_DNA"/>
</dbReference>
<evidence type="ECO:0000313" key="2">
    <source>
        <dbReference type="EMBL" id="KAH1096519.1"/>
    </source>
</evidence>
<dbReference type="PANTHER" id="PTHR47481">
    <property type="match status" value="1"/>
</dbReference>
<gene>
    <name evidence="2" type="ORF">J1N35_013440</name>
</gene>
<dbReference type="PANTHER" id="PTHR47481:SF10">
    <property type="entry name" value="COPIA-LIKE POLYPROTEIN_RETROTRANSPOSON"/>
    <property type="match status" value="1"/>
</dbReference>
<evidence type="ECO:0000313" key="3">
    <source>
        <dbReference type="Proteomes" id="UP000828251"/>
    </source>
</evidence>
<reference evidence="2 3" key="1">
    <citation type="journal article" date="2021" name="Plant Biotechnol. J.">
        <title>Multi-omics assisted identification of the key and species-specific regulatory components of drought-tolerant mechanisms in Gossypium stocksii.</title>
        <authorList>
            <person name="Yu D."/>
            <person name="Ke L."/>
            <person name="Zhang D."/>
            <person name="Wu Y."/>
            <person name="Sun Y."/>
            <person name="Mei J."/>
            <person name="Sun J."/>
            <person name="Sun Y."/>
        </authorList>
    </citation>
    <scope>NUCLEOTIDE SEQUENCE [LARGE SCALE GENOMIC DNA]</scope>
    <source>
        <strain evidence="3">cv. E1</strain>
        <tissue evidence="2">Leaf</tissue>
    </source>
</reference>
<dbReference type="OrthoDB" id="1749397at2759"/>
<evidence type="ECO:0000256" key="1">
    <source>
        <dbReference type="SAM" id="MobiDB-lite"/>
    </source>
</evidence>
<organism evidence="2 3">
    <name type="scientific">Gossypium stocksii</name>
    <dbReference type="NCBI Taxonomy" id="47602"/>
    <lineage>
        <taxon>Eukaryota</taxon>
        <taxon>Viridiplantae</taxon>
        <taxon>Streptophyta</taxon>
        <taxon>Embryophyta</taxon>
        <taxon>Tracheophyta</taxon>
        <taxon>Spermatophyta</taxon>
        <taxon>Magnoliopsida</taxon>
        <taxon>eudicotyledons</taxon>
        <taxon>Gunneridae</taxon>
        <taxon>Pentapetalae</taxon>
        <taxon>rosids</taxon>
        <taxon>malvids</taxon>
        <taxon>Malvales</taxon>
        <taxon>Malvaceae</taxon>
        <taxon>Malvoideae</taxon>
        <taxon>Gossypium</taxon>
    </lineage>
</organism>
<protein>
    <submittedName>
        <fullName evidence="2">Uncharacterized protein</fullName>
    </submittedName>
</protein>
<keyword evidence="3" id="KW-1185">Reference proteome</keyword>
<sequence>MDSNNGSSATVSITFNGKWAALVSSLLLMVSAAVYKCVRSRTNVQAEVEAEAELGYITTRGIAIYLSYINEDRRLYITTRGIAIYLSYINEDQRQVVFWYLTEGVHVGDTPRHSSNTAGAVHSQGSGMIFDAFVLGTIAIPPPHISGTVGQYVDNLDFLTHKKQDKFLTFWLLSTVTGDVLVHLTTAKTSFDIWSIIERKFGAKSSISLSNMRHTLYSIKKARLTVKEHLARVKTLSDCLITVGSMVIEQKQVSIILAGLPLEYESVRVVASATSVSFDLLTEMLLDCEARQLALLVDVSLQANLASYQKQDSSERSKHTSYSNHSKPGHRGQARGWSRGRNRGGGRNWTRTKPQGQLSGKVGHIVQTCYLRFDENFSGVESDHSMSVNYHQFND</sequence>
<name>A0A9D3VU35_9ROSI</name>
<comment type="caution">
    <text evidence="2">The sequence shown here is derived from an EMBL/GenBank/DDBJ whole genome shotgun (WGS) entry which is preliminary data.</text>
</comment>
<dbReference type="Proteomes" id="UP000828251">
    <property type="component" value="Unassembled WGS sequence"/>
</dbReference>
<accession>A0A9D3VU35</accession>
<feature type="region of interest" description="Disordered" evidence="1">
    <location>
        <begin position="310"/>
        <end position="359"/>
    </location>
</feature>
<proteinExistence type="predicted"/>
<dbReference type="Pfam" id="PF14223">
    <property type="entry name" value="Retrotran_gag_2"/>
    <property type="match status" value="1"/>
</dbReference>